<reference evidence="2 3" key="1">
    <citation type="journal article" date="2018" name="Front. Plant Sci.">
        <title>Red Clover (Trifolium pratense) and Zigzag Clover (T. medium) - A Picture of Genomic Similarities and Differences.</title>
        <authorList>
            <person name="Dluhosova J."/>
            <person name="Istvanek J."/>
            <person name="Nedelnik J."/>
            <person name="Repkova J."/>
        </authorList>
    </citation>
    <scope>NUCLEOTIDE SEQUENCE [LARGE SCALE GENOMIC DNA]</scope>
    <source>
        <strain evidence="3">cv. 10/8</strain>
        <tissue evidence="2">Leaf</tissue>
    </source>
</reference>
<dbReference type="PANTHER" id="PTHR46148:SF57">
    <property type="entry name" value="OS12G0499874 PROTEIN"/>
    <property type="match status" value="1"/>
</dbReference>
<proteinExistence type="predicted"/>
<dbReference type="Proteomes" id="UP000265520">
    <property type="component" value="Unassembled WGS sequence"/>
</dbReference>
<protein>
    <recommendedName>
        <fullName evidence="1">Tf2-1-like SH3-like domain-containing protein</fullName>
    </recommendedName>
</protein>
<dbReference type="InterPro" id="IPR056924">
    <property type="entry name" value="SH3_Tf2-1"/>
</dbReference>
<dbReference type="Pfam" id="PF24626">
    <property type="entry name" value="SH3_Tf2-1"/>
    <property type="match status" value="1"/>
</dbReference>
<dbReference type="PANTHER" id="PTHR46148">
    <property type="entry name" value="CHROMO DOMAIN-CONTAINING PROTEIN"/>
    <property type="match status" value="1"/>
</dbReference>
<organism evidence="2 3">
    <name type="scientific">Trifolium medium</name>
    <dbReference type="NCBI Taxonomy" id="97028"/>
    <lineage>
        <taxon>Eukaryota</taxon>
        <taxon>Viridiplantae</taxon>
        <taxon>Streptophyta</taxon>
        <taxon>Embryophyta</taxon>
        <taxon>Tracheophyta</taxon>
        <taxon>Spermatophyta</taxon>
        <taxon>Magnoliopsida</taxon>
        <taxon>eudicotyledons</taxon>
        <taxon>Gunneridae</taxon>
        <taxon>Pentapetalae</taxon>
        <taxon>rosids</taxon>
        <taxon>fabids</taxon>
        <taxon>Fabales</taxon>
        <taxon>Fabaceae</taxon>
        <taxon>Papilionoideae</taxon>
        <taxon>50 kb inversion clade</taxon>
        <taxon>NPAAA clade</taxon>
        <taxon>Hologalegina</taxon>
        <taxon>IRL clade</taxon>
        <taxon>Trifolieae</taxon>
        <taxon>Trifolium</taxon>
    </lineage>
</organism>
<dbReference type="AlphaFoldDB" id="A0A392RMT9"/>
<keyword evidence="3" id="KW-1185">Reference proteome</keyword>
<evidence type="ECO:0000313" key="3">
    <source>
        <dbReference type="Proteomes" id="UP000265520"/>
    </source>
</evidence>
<evidence type="ECO:0000259" key="1">
    <source>
        <dbReference type="Pfam" id="PF24626"/>
    </source>
</evidence>
<dbReference type="EMBL" id="LXQA010240816">
    <property type="protein sequence ID" value="MCI37100.1"/>
    <property type="molecule type" value="Genomic_DNA"/>
</dbReference>
<sequence length="102" mass="11564">MLNLRGAFKTKKLCPRYIGPFQIIERVGEVAYRLALPLAMSGMHDVFHVSQLRKFVPGSSVTVDLDSIELEPNMTFQLQPAQIVDRDVRNLRTRSIPVVKVV</sequence>
<feature type="domain" description="Tf2-1-like SH3-like" evidence="1">
    <location>
        <begin position="9"/>
        <end position="56"/>
    </location>
</feature>
<comment type="caution">
    <text evidence="2">The sequence shown here is derived from an EMBL/GenBank/DDBJ whole genome shotgun (WGS) entry which is preliminary data.</text>
</comment>
<evidence type="ECO:0000313" key="2">
    <source>
        <dbReference type="EMBL" id="MCI37100.1"/>
    </source>
</evidence>
<name>A0A392RMT9_9FABA</name>
<accession>A0A392RMT9</accession>